<dbReference type="STRING" id="342668.A0A1B8G6C4"/>
<dbReference type="RefSeq" id="XP_018125118.1">
    <property type="nucleotide sequence ID" value="XM_018280010.2"/>
</dbReference>
<comment type="catalytic activity">
    <reaction evidence="4">
        <text>an aldehyde + NAD(+) + H2O = a carboxylate + NADH + 2 H(+)</text>
        <dbReference type="Rhea" id="RHEA:16185"/>
        <dbReference type="ChEBI" id="CHEBI:15377"/>
        <dbReference type="ChEBI" id="CHEBI:15378"/>
        <dbReference type="ChEBI" id="CHEBI:17478"/>
        <dbReference type="ChEBI" id="CHEBI:29067"/>
        <dbReference type="ChEBI" id="CHEBI:57540"/>
        <dbReference type="ChEBI" id="CHEBI:57945"/>
        <dbReference type="EC" id="1.2.1.3"/>
    </reaction>
</comment>
<dbReference type="PROSITE" id="PS00070">
    <property type="entry name" value="ALDEHYDE_DEHYDR_CYS"/>
    <property type="match status" value="1"/>
</dbReference>
<dbReference type="PROSITE" id="PS00687">
    <property type="entry name" value="ALDEHYDE_DEHYDR_GLU"/>
    <property type="match status" value="1"/>
</dbReference>
<organism evidence="8 9">
    <name type="scientific">Pseudogymnoascus verrucosus</name>
    <dbReference type="NCBI Taxonomy" id="342668"/>
    <lineage>
        <taxon>Eukaryota</taxon>
        <taxon>Fungi</taxon>
        <taxon>Dikarya</taxon>
        <taxon>Ascomycota</taxon>
        <taxon>Pezizomycotina</taxon>
        <taxon>Leotiomycetes</taxon>
        <taxon>Thelebolales</taxon>
        <taxon>Thelebolaceae</taxon>
        <taxon>Pseudogymnoascus</taxon>
    </lineage>
</organism>
<dbReference type="Pfam" id="PF00171">
    <property type="entry name" value="Aldedh"/>
    <property type="match status" value="1"/>
</dbReference>
<evidence type="ECO:0000256" key="6">
    <source>
        <dbReference type="RuleBase" id="RU003345"/>
    </source>
</evidence>
<accession>A0A1B8G6C4</accession>
<dbReference type="InterPro" id="IPR016163">
    <property type="entry name" value="Ald_DH_C"/>
</dbReference>
<evidence type="ECO:0000256" key="2">
    <source>
        <dbReference type="ARBA" id="ARBA00023002"/>
    </source>
</evidence>
<dbReference type="FunFam" id="3.40.605.10:FF:000007">
    <property type="entry name" value="NAD/NADP-dependent betaine aldehyde dehydrogenase"/>
    <property type="match status" value="1"/>
</dbReference>
<dbReference type="GO" id="GO:0004029">
    <property type="term" value="F:aldehyde dehydrogenase (NAD+) activity"/>
    <property type="evidence" value="ECO:0007669"/>
    <property type="project" value="UniProtKB-EC"/>
</dbReference>
<protein>
    <recommendedName>
        <fullName evidence="3">aldehyde dehydrogenase (NAD(+))</fullName>
        <ecNumber evidence="3">1.2.1.3</ecNumber>
    </recommendedName>
</protein>
<keyword evidence="9" id="KW-1185">Reference proteome</keyword>
<dbReference type="PANTHER" id="PTHR11699">
    <property type="entry name" value="ALDEHYDE DEHYDROGENASE-RELATED"/>
    <property type="match status" value="1"/>
</dbReference>
<evidence type="ECO:0000256" key="5">
    <source>
        <dbReference type="PROSITE-ProRule" id="PRU10007"/>
    </source>
</evidence>
<evidence type="ECO:0000313" key="9">
    <source>
        <dbReference type="Proteomes" id="UP000091956"/>
    </source>
</evidence>
<dbReference type="GeneID" id="28844003"/>
<comment type="similarity">
    <text evidence="1 6">Belongs to the aldehyde dehydrogenase family.</text>
</comment>
<evidence type="ECO:0000313" key="8">
    <source>
        <dbReference type="EMBL" id="OBT91385.1"/>
    </source>
</evidence>
<proteinExistence type="inferred from homology"/>
<evidence type="ECO:0000256" key="3">
    <source>
        <dbReference type="ARBA" id="ARBA00024226"/>
    </source>
</evidence>
<dbReference type="AlphaFoldDB" id="A0A1B8G6C4"/>
<dbReference type="Gene3D" id="3.40.605.10">
    <property type="entry name" value="Aldehyde Dehydrogenase, Chain A, domain 1"/>
    <property type="match status" value="1"/>
</dbReference>
<dbReference type="InterPro" id="IPR029510">
    <property type="entry name" value="Ald_DH_CS_GLU"/>
</dbReference>
<reference evidence="9" key="2">
    <citation type="journal article" date="2018" name="Nat. Commun.">
        <title>Extreme sensitivity to ultraviolet light in the fungal pathogen causing white-nose syndrome of bats.</title>
        <authorList>
            <person name="Palmer J.M."/>
            <person name="Drees K.P."/>
            <person name="Foster J.T."/>
            <person name="Lindner D.L."/>
        </authorList>
    </citation>
    <scope>NUCLEOTIDE SEQUENCE [LARGE SCALE GENOMIC DNA]</scope>
    <source>
        <strain evidence="9">UAMH 10579</strain>
    </source>
</reference>
<dbReference type="InterPro" id="IPR044086">
    <property type="entry name" value="LUC3-like"/>
</dbReference>
<evidence type="ECO:0000256" key="4">
    <source>
        <dbReference type="ARBA" id="ARBA00049194"/>
    </source>
</evidence>
<keyword evidence="2 6" id="KW-0560">Oxidoreductase</keyword>
<name>A0A1B8G6C4_9PEZI</name>
<gene>
    <name evidence="8" type="ORF">VE01_10617</name>
</gene>
<dbReference type="EC" id="1.2.1.3" evidence="3"/>
<reference evidence="8 9" key="1">
    <citation type="submission" date="2016-03" db="EMBL/GenBank/DDBJ databases">
        <title>Comparative genomics of Pseudogymnoascus destructans, the fungus causing white-nose syndrome of bats.</title>
        <authorList>
            <person name="Palmer J.M."/>
            <person name="Drees K.P."/>
            <person name="Foster J.T."/>
            <person name="Lindner D.L."/>
        </authorList>
    </citation>
    <scope>NUCLEOTIDE SEQUENCE [LARGE SCALE GENOMIC DNA]</scope>
    <source>
        <strain evidence="8 9">UAMH 10579</strain>
    </source>
</reference>
<dbReference type="EMBL" id="KV460295">
    <property type="protein sequence ID" value="OBT91385.1"/>
    <property type="molecule type" value="Genomic_DNA"/>
</dbReference>
<feature type="active site" evidence="5">
    <location>
        <position position="248"/>
    </location>
</feature>
<evidence type="ECO:0000259" key="7">
    <source>
        <dbReference type="Pfam" id="PF00171"/>
    </source>
</evidence>
<evidence type="ECO:0000256" key="1">
    <source>
        <dbReference type="ARBA" id="ARBA00009986"/>
    </source>
</evidence>
<feature type="domain" description="Aldehyde dehydrogenase" evidence="7">
    <location>
        <begin position="25"/>
        <end position="472"/>
    </location>
</feature>
<dbReference type="CDD" id="cd07106">
    <property type="entry name" value="ALDH_AldA-AAD23400"/>
    <property type="match status" value="1"/>
</dbReference>
<dbReference type="Proteomes" id="UP000091956">
    <property type="component" value="Unassembled WGS sequence"/>
</dbReference>
<dbReference type="InterPro" id="IPR016162">
    <property type="entry name" value="Ald_DH_N"/>
</dbReference>
<dbReference type="Gene3D" id="3.40.309.10">
    <property type="entry name" value="Aldehyde Dehydrogenase, Chain A, domain 2"/>
    <property type="match status" value="1"/>
</dbReference>
<dbReference type="SUPFAM" id="SSF53720">
    <property type="entry name" value="ALDH-like"/>
    <property type="match status" value="1"/>
</dbReference>
<dbReference type="InterPro" id="IPR015590">
    <property type="entry name" value="Aldehyde_DH_dom"/>
</dbReference>
<sequence length="479" mass="52119">MTGKHPVKFDKYFNVVAGELRDSKTKSHGIDPSTKSELWPVPVATDKDVEDAVAAANKAFVTWSETPFEERLKMIKEYQSAYELYLDEFTNVLMKEAGKPRVTASGESEDALNQFEHNLKLKLPEEVLHEPDRIITTRHVPLGVVAAICPWNFPIVLSLGKILPAILAGCCIIIKPSPFTPYTALKLAEIAQQIFPPGVVQALGGDDALGPTLVAHPKIQKVTFTGSTATGKRIFAASAPTMKRVVLELGGNDATIIFPDVNVGEVASQVALGALFHTGQVCVAVKRIYVHEDIYDQFLEAIVQAVAKMSMDGDEVEAPWTLGPIQNRMQYEKLRGLLKEIEAKGLKLALGSGTVEESEGYFIKPVVVDNPPEDSRIVTEEQFGPILPILKWKNVEDVITRANNTKMGLAACVWSADTAAAEKVGRKLQAGSVFINATALTTPKAMLSGHKESGLGGEWGSTGLLSYCNVQVMHEFKLV</sequence>
<dbReference type="InterPro" id="IPR016160">
    <property type="entry name" value="Ald_DH_CS_CYS"/>
</dbReference>
<dbReference type="InterPro" id="IPR016161">
    <property type="entry name" value="Ald_DH/histidinol_DH"/>
</dbReference>